<evidence type="ECO:0000313" key="2">
    <source>
        <dbReference type="EMBL" id="NYG34357.1"/>
    </source>
</evidence>
<gene>
    <name evidence="2" type="ORF">BDD16_003343</name>
</gene>
<comment type="caution">
    <text evidence="2">The sequence shown here is derived from an EMBL/GenBank/DDBJ whole genome shotgun (WGS) entry which is preliminary data.</text>
</comment>
<keyword evidence="3" id="KW-1185">Reference proteome</keyword>
<feature type="compositionally biased region" description="Low complexity" evidence="1">
    <location>
        <begin position="303"/>
        <end position="312"/>
    </location>
</feature>
<dbReference type="Gene3D" id="3.90.550.10">
    <property type="entry name" value="Spore Coat Polysaccharide Biosynthesis Protein SpsA, Chain A"/>
    <property type="match status" value="1"/>
</dbReference>
<dbReference type="EMBL" id="JACCFH010000001">
    <property type="protein sequence ID" value="NYG34357.1"/>
    <property type="molecule type" value="Genomic_DNA"/>
</dbReference>
<reference evidence="2 3" key="1">
    <citation type="submission" date="2020-07" db="EMBL/GenBank/DDBJ databases">
        <title>Genomic Encyclopedia of Archaeal and Bacterial Type Strains, Phase II (KMG-II): from individual species to whole genera.</title>
        <authorList>
            <person name="Goeker M."/>
        </authorList>
    </citation>
    <scope>NUCLEOTIDE SEQUENCE [LARGE SCALE GENOMIC DNA]</scope>
    <source>
        <strain evidence="2 3">DSM 21226</strain>
    </source>
</reference>
<evidence type="ECO:0008006" key="4">
    <source>
        <dbReference type="Google" id="ProtNLM"/>
    </source>
</evidence>
<accession>A0A7Y9QZF7</accession>
<proteinExistence type="predicted"/>
<name>A0A7Y9QZF7_9BURK</name>
<feature type="region of interest" description="Disordered" evidence="1">
    <location>
        <begin position="293"/>
        <end position="312"/>
    </location>
</feature>
<evidence type="ECO:0000313" key="3">
    <source>
        <dbReference type="Proteomes" id="UP000518288"/>
    </source>
</evidence>
<dbReference type="InterPro" id="IPR029044">
    <property type="entry name" value="Nucleotide-diphossugar_trans"/>
</dbReference>
<dbReference type="AlphaFoldDB" id="A0A7Y9QZF7"/>
<protein>
    <recommendedName>
        <fullName evidence="4">Glycosyltransferase</fullName>
    </recommendedName>
</protein>
<dbReference type="Proteomes" id="UP000518288">
    <property type="component" value="Unassembled WGS sequence"/>
</dbReference>
<organism evidence="2 3">
    <name type="scientific">Sphaerotilus montanus</name>
    <dbReference type="NCBI Taxonomy" id="522889"/>
    <lineage>
        <taxon>Bacteria</taxon>
        <taxon>Pseudomonadati</taxon>
        <taxon>Pseudomonadota</taxon>
        <taxon>Betaproteobacteria</taxon>
        <taxon>Burkholderiales</taxon>
        <taxon>Sphaerotilaceae</taxon>
        <taxon>Sphaerotilus</taxon>
    </lineage>
</organism>
<dbReference type="RefSeq" id="WP_179635010.1">
    <property type="nucleotide sequence ID" value="NZ_JACCFH010000001.1"/>
</dbReference>
<dbReference type="SUPFAM" id="SSF53448">
    <property type="entry name" value="Nucleotide-diphospho-sugar transferases"/>
    <property type="match status" value="1"/>
</dbReference>
<evidence type="ECO:0000256" key="1">
    <source>
        <dbReference type="SAM" id="MobiDB-lite"/>
    </source>
</evidence>
<sequence>MTRQTVASLLTNRLAAVSELHVFCDGPRPGQESRVREVRQYVRSITGFARVVLHEQAVNLGLSRSVIGGVSEMLKTHERVIVLEDDLDLSAGFLDFMNQSLQAYEADPRVMSVSGYAFPIRHAREQAQDAVFGLRASSWGWATWRDRWQAIDWEVSDYARFRWNPVRRFQFNRGGSDLSRMLDRQMAGQIDSWAIRFCYHQFRHGLVDVFPVRSLVENIGFGEGAAHCRQDVRGWTSERMETAPTRFRLPVDVSTDPDVLRQFRSFNSLTARAVRVAKRQWLSLAERFGLPRSAPVASPPKGPSLLGPLSPR</sequence>